<gene>
    <name evidence="11" type="primary">hjc</name>
    <name evidence="12" type="ORF">ENP88_01680</name>
</gene>
<feature type="active site" evidence="11">
    <location>
        <position position="29"/>
    </location>
</feature>
<evidence type="ECO:0000256" key="2">
    <source>
        <dbReference type="ARBA" id="ARBA00022723"/>
    </source>
</evidence>
<feature type="binding site" evidence="11">
    <location>
        <position position="38"/>
    </location>
    <ligand>
        <name>Mg(2+)</name>
        <dbReference type="ChEBI" id="CHEBI:18420"/>
    </ligand>
</feature>
<dbReference type="InterPro" id="IPR011335">
    <property type="entry name" value="Restrct_endonuc-II-like"/>
</dbReference>
<evidence type="ECO:0000256" key="6">
    <source>
        <dbReference type="ARBA" id="ARBA00022842"/>
    </source>
</evidence>
<dbReference type="SUPFAM" id="SSF52980">
    <property type="entry name" value="Restriction endonuclease-like"/>
    <property type="match status" value="1"/>
</dbReference>
<dbReference type="PANTHER" id="PTHR39651">
    <property type="entry name" value="HOLLIDAY JUNCTION RESOLVASE HJC"/>
    <property type="match status" value="1"/>
</dbReference>
<dbReference type="AlphaFoldDB" id="A0A7J2TGW6"/>
<keyword evidence="2 11" id="KW-0479">Metal-binding</keyword>
<keyword evidence="6 11" id="KW-0460">Magnesium</keyword>
<comment type="similarity">
    <text evidence="11">Belongs to the Holliday junction resolvase Hjc family.</text>
</comment>
<keyword evidence="3 11" id="KW-0255">Endonuclease</keyword>
<sequence>MKEKGSRFERSLIEELWKNGFAAVRVAGSGISHFPCPDVVAGNGNSFFAFEVKMRRSLPLYISSEEIKKLQDFSRAFGAKGYIALKLPREKWKFFGAEDLKKTSKGYKIDEEVYAIGKDFSELKGLIQSRLSECDE</sequence>
<dbReference type="GO" id="GO:0003677">
    <property type="term" value="F:DNA binding"/>
    <property type="evidence" value="ECO:0007669"/>
    <property type="project" value="UniProtKB-KW"/>
</dbReference>
<dbReference type="CDD" id="cd00523">
    <property type="entry name" value="Holliday_junction_resolvase"/>
    <property type="match status" value="1"/>
</dbReference>
<dbReference type="PIRSF" id="PIRSF004985">
    <property type="entry name" value="Hlld_jn_rslvs_ar"/>
    <property type="match status" value="1"/>
</dbReference>
<reference evidence="12" key="1">
    <citation type="journal article" date="2020" name="mSystems">
        <title>Genome- and Community-Level Interaction Insights into Carbon Utilization and Element Cycling Functions of Hydrothermarchaeota in Hydrothermal Sediment.</title>
        <authorList>
            <person name="Zhou Z."/>
            <person name="Liu Y."/>
            <person name="Xu W."/>
            <person name="Pan J."/>
            <person name="Luo Z.H."/>
            <person name="Li M."/>
        </authorList>
    </citation>
    <scope>NUCLEOTIDE SEQUENCE [LARGE SCALE GENOMIC DNA]</scope>
    <source>
        <strain evidence="12">SpSt-26</strain>
    </source>
</reference>
<dbReference type="Gene3D" id="3.40.1350.10">
    <property type="match status" value="1"/>
</dbReference>
<comment type="subunit">
    <text evidence="11">Homodimer.</text>
</comment>
<evidence type="ECO:0000256" key="9">
    <source>
        <dbReference type="ARBA" id="ARBA00023204"/>
    </source>
</evidence>
<keyword evidence="4 11" id="KW-0227">DNA damage</keyword>
<evidence type="ECO:0000313" key="12">
    <source>
        <dbReference type="EMBL" id="HEH34870.1"/>
    </source>
</evidence>
<keyword evidence="8 11" id="KW-0233">DNA recombination</keyword>
<feature type="site" description="Transition state stabilizer" evidence="11">
    <location>
        <position position="53"/>
    </location>
</feature>
<accession>A0A7J2TGW6</accession>
<comment type="catalytic activity">
    <reaction evidence="10 11">
        <text>Endonucleolytic cleavage at a junction such as a reciprocal single-stranded crossover between two homologous DNA duplexes (Holliday junction).</text>
        <dbReference type="EC" id="3.1.21.10"/>
    </reaction>
</comment>
<dbReference type="NCBIfam" id="NF040854">
    <property type="entry name" value="Hol_resolv_Hjc"/>
    <property type="match status" value="1"/>
</dbReference>
<dbReference type="PANTHER" id="PTHR39651:SF1">
    <property type="entry name" value="HOLLIDAY JUNCTION RESOLVASE HJC"/>
    <property type="match status" value="1"/>
</dbReference>
<evidence type="ECO:0000256" key="4">
    <source>
        <dbReference type="ARBA" id="ARBA00022763"/>
    </source>
</evidence>
<dbReference type="EMBL" id="DSLA01000029">
    <property type="protein sequence ID" value="HEH34870.1"/>
    <property type="molecule type" value="Genomic_DNA"/>
</dbReference>
<dbReference type="Pfam" id="PF01870">
    <property type="entry name" value="Hjc"/>
    <property type="match status" value="1"/>
</dbReference>
<keyword evidence="1 11" id="KW-0540">Nuclease</keyword>
<comment type="function">
    <text evidence="11">A structure-specific endonuclease that resolves Holliday junction (HJ) intermediates during genetic recombination. Cleaves 4-way DNA junctions introducing paired nicks in opposing strands, leaving a 5'-terminal phosphate and a 3'-terminal hydroxyl group that are subsequently ligated to produce recombinant products.</text>
</comment>
<dbReference type="GO" id="GO:0006310">
    <property type="term" value="P:DNA recombination"/>
    <property type="evidence" value="ECO:0007669"/>
    <property type="project" value="UniProtKB-UniRule"/>
</dbReference>
<evidence type="ECO:0000256" key="8">
    <source>
        <dbReference type="ARBA" id="ARBA00023172"/>
    </source>
</evidence>
<dbReference type="InterPro" id="IPR011856">
    <property type="entry name" value="tRNA_endonuc-like_dom_sf"/>
</dbReference>
<feature type="binding site" evidence="11">
    <location>
        <position position="51"/>
    </location>
    <ligand>
        <name>Mg(2+)</name>
        <dbReference type="ChEBI" id="CHEBI:18420"/>
    </ligand>
</feature>
<keyword evidence="9 11" id="KW-0234">DNA repair</keyword>
<proteinExistence type="inferred from homology"/>
<name>A0A7J2TGW6_ARCFL</name>
<keyword evidence="5 11" id="KW-0378">Hydrolase</keyword>
<evidence type="ECO:0000256" key="1">
    <source>
        <dbReference type="ARBA" id="ARBA00022722"/>
    </source>
</evidence>
<evidence type="ECO:0000256" key="10">
    <source>
        <dbReference type="ARBA" id="ARBA00029354"/>
    </source>
</evidence>
<dbReference type="GO" id="GO:0006281">
    <property type="term" value="P:DNA repair"/>
    <property type="evidence" value="ECO:0007669"/>
    <property type="project" value="UniProtKB-UniRule"/>
</dbReference>
<dbReference type="GO" id="GO:0000287">
    <property type="term" value="F:magnesium ion binding"/>
    <property type="evidence" value="ECO:0007669"/>
    <property type="project" value="UniProtKB-UniRule"/>
</dbReference>
<dbReference type="EC" id="3.1.21.10" evidence="11"/>
<protein>
    <recommendedName>
        <fullName evidence="11">Crossover junction endodeoxyribonuclease Hjc</fullName>
        <shortName evidence="11">Hjc</shortName>
        <ecNumber evidence="11">3.1.21.10</ecNumber>
    </recommendedName>
    <alternativeName>
        <fullName evidence="11">Holliday junction resolvase Hjc</fullName>
    </alternativeName>
</protein>
<evidence type="ECO:0000256" key="11">
    <source>
        <dbReference type="HAMAP-Rule" id="MF_01490"/>
    </source>
</evidence>
<organism evidence="12">
    <name type="scientific">Archaeoglobus fulgidus</name>
    <dbReference type="NCBI Taxonomy" id="2234"/>
    <lineage>
        <taxon>Archaea</taxon>
        <taxon>Methanobacteriati</taxon>
        <taxon>Methanobacteriota</taxon>
        <taxon>Archaeoglobi</taxon>
        <taxon>Archaeoglobales</taxon>
        <taxon>Archaeoglobaceae</taxon>
        <taxon>Archaeoglobus</taxon>
    </lineage>
</organism>
<feature type="binding site" evidence="11">
    <location>
        <position position="9"/>
    </location>
    <ligand>
        <name>Mg(2+)</name>
        <dbReference type="ChEBI" id="CHEBI:18420"/>
    </ligand>
</feature>
<dbReference type="InterPro" id="IPR002732">
    <property type="entry name" value="Hjc"/>
</dbReference>
<dbReference type="InterPro" id="IPR014428">
    <property type="entry name" value="Hjc_arc"/>
</dbReference>
<comment type="caution">
    <text evidence="12">The sequence shown here is derived from an EMBL/GenBank/DDBJ whole genome shotgun (WGS) entry which is preliminary data.</text>
</comment>
<keyword evidence="7 11" id="KW-0238">DNA-binding</keyword>
<evidence type="ECO:0000256" key="7">
    <source>
        <dbReference type="ARBA" id="ARBA00023125"/>
    </source>
</evidence>
<comment type="cofactor">
    <cofactor evidence="11">
        <name>Mg(2+)</name>
        <dbReference type="ChEBI" id="CHEBI:18420"/>
    </cofactor>
    <text evidence="11">Binds 1 Mg(2+) ion per subunit.</text>
</comment>
<evidence type="ECO:0000256" key="5">
    <source>
        <dbReference type="ARBA" id="ARBA00022801"/>
    </source>
</evidence>
<dbReference type="GO" id="GO:0008821">
    <property type="term" value="F:crossover junction DNA endonuclease activity"/>
    <property type="evidence" value="ECO:0007669"/>
    <property type="project" value="UniProtKB-UniRule"/>
</dbReference>
<evidence type="ECO:0000256" key="3">
    <source>
        <dbReference type="ARBA" id="ARBA00022759"/>
    </source>
</evidence>
<dbReference type="HAMAP" id="MF_01490">
    <property type="entry name" value="HJ_Resolv_Hjc"/>
    <property type="match status" value="1"/>
</dbReference>